<proteinExistence type="predicted"/>
<feature type="region of interest" description="Disordered" evidence="1">
    <location>
        <begin position="29"/>
        <end position="55"/>
    </location>
</feature>
<accession>A0ABV5R1V7</accession>
<evidence type="ECO:0008006" key="5">
    <source>
        <dbReference type="Google" id="ProtNLM"/>
    </source>
</evidence>
<feature type="compositionally biased region" description="Pro residues" evidence="1">
    <location>
        <begin position="149"/>
        <end position="164"/>
    </location>
</feature>
<dbReference type="EMBL" id="JBHMCG010000021">
    <property type="protein sequence ID" value="MFB9571835.1"/>
    <property type="molecule type" value="Genomic_DNA"/>
</dbReference>
<feature type="chain" id="PRO_5046987741" description="Lipoprotein" evidence="2">
    <location>
        <begin position="27"/>
        <end position="175"/>
    </location>
</feature>
<gene>
    <name evidence="3" type="ORF">ACFFTL_05635</name>
</gene>
<evidence type="ECO:0000313" key="4">
    <source>
        <dbReference type="Proteomes" id="UP001589710"/>
    </source>
</evidence>
<keyword evidence="4" id="KW-1185">Reference proteome</keyword>
<dbReference type="Proteomes" id="UP001589710">
    <property type="component" value="Unassembled WGS sequence"/>
</dbReference>
<evidence type="ECO:0000313" key="3">
    <source>
        <dbReference type="EMBL" id="MFB9571835.1"/>
    </source>
</evidence>
<feature type="signal peptide" evidence="2">
    <location>
        <begin position="1"/>
        <end position="26"/>
    </location>
</feature>
<evidence type="ECO:0000256" key="1">
    <source>
        <dbReference type="SAM" id="MobiDB-lite"/>
    </source>
</evidence>
<reference evidence="3 4" key="1">
    <citation type="submission" date="2024-09" db="EMBL/GenBank/DDBJ databases">
        <authorList>
            <person name="Sun Q."/>
            <person name="Mori K."/>
        </authorList>
    </citation>
    <scope>NUCLEOTIDE SEQUENCE [LARGE SCALE GENOMIC DNA]</scope>
    <source>
        <strain evidence="3 4">JCM 3331</strain>
    </source>
</reference>
<sequence length="175" mass="18408">MRKSRTATITGAALAAALLLATPGCAPLWPQQDDGLPSMPSESLPEDPDPKQSAAQAEDFRAYIARHGTGSRREAVQHVQKIFGSWADSAGRAFIVTDLPPGDQQPAELIIGAYTNWRLSLDPDPGLIGVYGKTGHLTATNFPRHAPAPGTPRGPAPPPPPRPPNEGVRTAGDLA</sequence>
<comment type="caution">
    <text evidence="3">The sequence shown here is derived from an EMBL/GenBank/DDBJ whole genome shotgun (WGS) entry which is preliminary data.</text>
</comment>
<dbReference type="RefSeq" id="WP_345519681.1">
    <property type="nucleotide sequence ID" value="NZ_BAAAXD010000055.1"/>
</dbReference>
<keyword evidence="2" id="KW-0732">Signal</keyword>
<protein>
    <recommendedName>
        <fullName evidence="5">Lipoprotein</fullName>
    </recommendedName>
</protein>
<feature type="region of interest" description="Disordered" evidence="1">
    <location>
        <begin position="138"/>
        <end position="175"/>
    </location>
</feature>
<evidence type="ECO:0000256" key="2">
    <source>
        <dbReference type="SAM" id="SignalP"/>
    </source>
</evidence>
<organism evidence="3 4">
    <name type="scientific">Streptomyces yanii</name>
    <dbReference type="NCBI Taxonomy" id="78510"/>
    <lineage>
        <taxon>Bacteria</taxon>
        <taxon>Bacillati</taxon>
        <taxon>Actinomycetota</taxon>
        <taxon>Actinomycetes</taxon>
        <taxon>Kitasatosporales</taxon>
        <taxon>Streptomycetaceae</taxon>
        <taxon>Streptomyces</taxon>
    </lineage>
</organism>
<name>A0ABV5R1V7_9ACTN</name>